<name>A0A9R0E6V1_SPOFR</name>
<keyword evidence="1" id="KW-0472">Membrane</keyword>
<accession>A0A9R0E6V1</accession>
<dbReference type="Proteomes" id="UP000829999">
    <property type="component" value="Chromosome 25"/>
</dbReference>
<evidence type="ECO:0000313" key="2">
    <source>
        <dbReference type="Proteomes" id="UP000829999"/>
    </source>
</evidence>
<organism evidence="2 3">
    <name type="scientific">Spodoptera frugiperda</name>
    <name type="common">Fall armyworm</name>
    <dbReference type="NCBI Taxonomy" id="7108"/>
    <lineage>
        <taxon>Eukaryota</taxon>
        <taxon>Metazoa</taxon>
        <taxon>Ecdysozoa</taxon>
        <taxon>Arthropoda</taxon>
        <taxon>Hexapoda</taxon>
        <taxon>Insecta</taxon>
        <taxon>Pterygota</taxon>
        <taxon>Neoptera</taxon>
        <taxon>Endopterygota</taxon>
        <taxon>Lepidoptera</taxon>
        <taxon>Glossata</taxon>
        <taxon>Ditrysia</taxon>
        <taxon>Noctuoidea</taxon>
        <taxon>Noctuidae</taxon>
        <taxon>Amphipyrinae</taxon>
        <taxon>Spodoptera</taxon>
    </lineage>
</organism>
<proteinExistence type="predicted"/>
<keyword evidence="1" id="KW-0812">Transmembrane</keyword>
<sequence>MVESVLNRYCLVSKVCCFCVSLRNGCILIALAGFIPCVYLFMVYASGDSTLLNHGVHPIVTEIILHIYATLGLLLCGVNIILIVGAIRFNEKLIIYYLRFACVYFALDVFCVMVICIFAVIGGFFTFAGLYLLVAICYWILIYFYVLPVVNGFRKKIHTIVIYVN</sequence>
<feature type="transmembrane region" description="Helical" evidence="1">
    <location>
        <begin position="63"/>
        <end position="84"/>
    </location>
</feature>
<feature type="transmembrane region" description="Helical" evidence="1">
    <location>
        <begin position="96"/>
        <end position="121"/>
    </location>
</feature>
<dbReference type="AlphaFoldDB" id="A0A9R0E6V1"/>
<keyword evidence="2" id="KW-1185">Reference proteome</keyword>
<dbReference type="RefSeq" id="XP_050560382.1">
    <property type="nucleotide sequence ID" value="XM_050704425.1"/>
</dbReference>
<evidence type="ECO:0000313" key="3">
    <source>
        <dbReference type="RefSeq" id="XP_050560382.1"/>
    </source>
</evidence>
<reference evidence="3" key="1">
    <citation type="submission" date="2025-08" db="UniProtKB">
        <authorList>
            <consortium name="RefSeq"/>
        </authorList>
    </citation>
    <scope>IDENTIFICATION</scope>
    <source>
        <tissue evidence="3">Whole larval tissue</tissue>
    </source>
</reference>
<evidence type="ECO:0000256" key="1">
    <source>
        <dbReference type="SAM" id="Phobius"/>
    </source>
</evidence>
<keyword evidence="1" id="KW-1133">Transmembrane helix</keyword>
<gene>
    <name evidence="3" type="primary">LOC126912422</name>
</gene>
<feature type="transmembrane region" description="Helical" evidence="1">
    <location>
        <begin position="127"/>
        <end position="147"/>
    </location>
</feature>
<dbReference type="OrthoDB" id="6927828at2759"/>
<feature type="transmembrane region" description="Helical" evidence="1">
    <location>
        <begin position="21"/>
        <end position="43"/>
    </location>
</feature>
<dbReference type="GeneID" id="126912422"/>
<protein>
    <submittedName>
        <fullName evidence="3">Uncharacterized protein LOC126912422</fullName>
    </submittedName>
</protein>